<feature type="domain" description="S-Me-THD-like C-terminal" evidence="1">
    <location>
        <begin position="2"/>
        <end position="138"/>
    </location>
</feature>
<dbReference type="EMBL" id="DXGA01000166">
    <property type="protein sequence ID" value="HIW94445.1"/>
    <property type="molecule type" value="Genomic_DNA"/>
</dbReference>
<dbReference type="SUPFAM" id="SSF53850">
    <property type="entry name" value="Periplasmic binding protein-like II"/>
    <property type="match status" value="1"/>
</dbReference>
<dbReference type="InterPro" id="IPR024071">
    <property type="entry name" value="S-Me-THD_C_sf"/>
</dbReference>
<dbReference type="Gene3D" id="2.40.390.10">
    <property type="entry name" value="CV3147-like"/>
    <property type="match status" value="1"/>
</dbReference>
<proteinExistence type="predicted"/>
<name>A0A9D1RVR9_9FIRM</name>
<dbReference type="Proteomes" id="UP000824192">
    <property type="component" value="Unassembled WGS sequence"/>
</dbReference>
<gene>
    <name evidence="2" type="ORF">H9868_07895</name>
</gene>
<dbReference type="SUPFAM" id="SSF160991">
    <property type="entry name" value="CV3147-like"/>
    <property type="match status" value="1"/>
</dbReference>
<evidence type="ECO:0000259" key="1">
    <source>
        <dbReference type="Pfam" id="PF20906"/>
    </source>
</evidence>
<sequence length="336" mass="35887">SCGGSVSVSLYPMDGAQMKQYGVHGIVTRSQQLGAAIRTVKTAEDPEAHFLSFTEGYKLFKGKIADVLRETRAGFNFGRVVLEGIGECKGRSAAVEFQNENLTAEVDGKIVATVPDLICLVDTETFSPVTTDALLSGNALAAAFPISPLSALYPEDLAPSYRYEDAVEALADAGGDTGQRQALTLLVNEENSFRVACASFIAESLSLLDWQITVEALPWEAYLAALAAGEFDLYYGEVRLTADWDIADLVGSGGSLNYGGYANVVTDALLQAFTSSTDRSYAARQLCAHLLGTTPIAPVCFQQDTLLTHEGVAQGMSPTATSVFFGLENWTIHLEP</sequence>
<accession>A0A9D1RVR9</accession>
<evidence type="ECO:0000313" key="2">
    <source>
        <dbReference type="EMBL" id="HIW94445.1"/>
    </source>
</evidence>
<comment type="caution">
    <text evidence="2">The sequence shown here is derived from an EMBL/GenBank/DDBJ whole genome shotgun (WGS) entry which is preliminary data.</text>
</comment>
<evidence type="ECO:0000313" key="3">
    <source>
        <dbReference type="Proteomes" id="UP000824192"/>
    </source>
</evidence>
<dbReference type="AlphaFoldDB" id="A0A9D1RVR9"/>
<reference evidence="2" key="2">
    <citation type="submission" date="2021-04" db="EMBL/GenBank/DDBJ databases">
        <authorList>
            <person name="Gilroy R."/>
        </authorList>
    </citation>
    <scope>NUCLEOTIDE SEQUENCE</scope>
    <source>
        <strain evidence="2">ChiGjej6B6-1540</strain>
    </source>
</reference>
<feature type="non-terminal residue" evidence="2">
    <location>
        <position position="1"/>
    </location>
</feature>
<protein>
    <submittedName>
        <fullName evidence="2">DUF917 family protein</fullName>
    </submittedName>
</protein>
<reference evidence="2" key="1">
    <citation type="journal article" date="2021" name="PeerJ">
        <title>Extensive microbial diversity within the chicken gut microbiome revealed by metagenomics and culture.</title>
        <authorList>
            <person name="Gilroy R."/>
            <person name="Ravi A."/>
            <person name="Getino M."/>
            <person name="Pursley I."/>
            <person name="Horton D.L."/>
            <person name="Alikhan N.F."/>
            <person name="Baker D."/>
            <person name="Gharbi K."/>
            <person name="Hall N."/>
            <person name="Watson M."/>
            <person name="Adriaenssens E.M."/>
            <person name="Foster-Nyarko E."/>
            <person name="Jarju S."/>
            <person name="Secka A."/>
            <person name="Antonio M."/>
            <person name="Oren A."/>
            <person name="Chaudhuri R.R."/>
            <person name="La Ragione R."/>
            <person name="Hildebrand F."/>
            <person name="Pallen M.J."/>
        </authorList>
    </citation>
    <scope>NUCLEOTIDE SEQUENCE</scope>
    <source>
        <strain evidence="2">ChiGjej6B6-1540</strain>
    </source>
</reference>
<dbReference type="InterPro" id="IPR048350">
    <property type="entry name" value="S-Me-THD-like_C"/>
</dbReference>
<dbReference type="Pfam" id="PF20906">
    <property type="entry name" value="S-Me-THD_C"/>
    <property type="match status" value="1"/>
</dbReference>
<organism evidence="2 3">
    <name type="scientific">Candidatus Flavonifractor merdipullorum</name>
    <dbReference type="NCBI Taxonomy" id="2838590"/>
    <lineage>
        <taxon>Bacteria</taxon>
        <taxon>Bacillati</taxon>
        <taxon>Bacillota</taxon>
        <taxon>Clostridia</taxon>
        <taxon>Eubacteriales</taxon>
        <taxon>Oscillospiraceae</taxon>
        <taxon>Flavonifractor</taxon>
    </lineage>
</organism>